<evidence type="ECO:0000313" key="1">
    <source>
        <dbReference type="EMBL" id="KEH29254.1"/>
    </source>
</evidence>
<protein>
    <submittedName>
        <fullName evidence="1 2">Uncharacterized protein</fullName>
    </submittedName>
</protein>
<evidence type="ECO:0000313" key="3">
    <source>
        <dbReference type="Proteomes" id="UP000002051"/>
    </source>
</evidence>
<reference evidence="1 3" key="2">
    <citation type="journal article" date="2014" name="BMC Genomics">
        <title>An improved genome release (version Mt4.0) for the model legume Medicago truncatula.</title>
        <authorList>
            <person name="Tang H."/>
            <person name="Krishnakumar V."/>
            <person name="Bidwell S."/>
            <person name="Rosen B."/>
            <person name="Chan A."/>
            <person name="Zhou S."/>
            <person name="Gentzbittel L."/>
            <person name="Childs K.L."/>
            <person name="Yandell M."/>
            <person name="Gundlach H."/>
            <person name="Mayer K.F."/>
            <person name="Schwartz D.C."/>
            <person name="Town C.D."/>
        </authorList>
    </citation>
    <scope>GENOME REANNOTATION</scope>
    <source>
        <strain evidence="1">A17</strain>
        <strain evidence="2 3">cv. Jemalong A17</strain>
    </source>
</reference>
<reference evidence="2" key="3">
    <citation type="submission" date="2015-04" db="UniProtKB">
        <authorList>
            <consortium name="EnsemblPlants"/>
        </authorList>
    </citation>
    <scope>IDENTIFICATION</scope>
    <source>
        <strain evidence="2">cv. Jemalong A17</strain>
    </source>
</reference>
<sequence length="346" mass="39424">MALGNFKALNALFNSVDNNLFKLITQCTRVKDAWEILKTAHEGTTKRFDMKVTPIEEAQDISSLKVDELIGSLQNSEITVNNKTDKKSKGIAFASSVELDESQSEHRTCYWVSSREDKFGTLGRLQGRSLDDVMILVYVIHVWMVVGALCFWCTDVLPDVLTSYCENLFFSEIGCLWEFISPWVSLCSFEVMLKFVTFFQDEFLCLNERKNQYCLSQSIVGSEYSAAGGSCSNLVWNTMLNSGMLARERKLVKELMVYISYVCGYPLSKKYHKVYVRGERVNFSPNTINKFLVVEETKIPELEVTDNQVCKKITANQIKVWPKKIKIFSGKLSVKYVILNRIAAAN</sequence>
<accession>A0A072UHM5</accession>
<dbReference type="AlphaFoldDB" id="A0A072UHM5"/>
<dbReference type="HOGENOM" id="CLU_802575_0_0_1"/>
<dbReference type="Proteomes" id="UP000002051">
    <property type="component" value="Chromosome 4"/>
</dbReference>
<name>A0A072UHM5_MEDTR</name>
<dbReference type="EMBL" id="CM001220">
    <property type="protein sequence ID" value="KEH29254.1"/>
    <property type="molecule type" value="Genomic_DNA"/>
</dbReference>
<gene>
    <name evidence="1" type="ordered locus">MTR_4g031825</name>
</gene>
<evidence type="ECO:0000313" key="2">
    <source>
        <dbReference type="EnsemblPlants" id="KEH29254"/>
    </source>
</evidence>
<keyword evidence="3" id="KW-1185">Reference proteome</keyword>
<proteinExistence type="predicted"/>
<reference evidence="1 3" key="1">
    <citation type="journal article" date="2011" name="Nature">
        <title>The Medicago genome provides insight into the evolution of rhizobial symbioses.</title>
        <authorList>
            <person name="Young N.D."/>
            <person name="Debelle F."/>
            <person name="Oldroyd G.E."/>
            <person name="Geurts R."/>
            <person name="Cannon S.B."/>
            <person name="Udvardi M.K."/>
            <person name="Benedito V.A."/>
            <person name="Mayer K.F."/>
            <person name="Gouzy J."/>
            <person name="Schoof H."/>
            <person name="Van de Peer Y."/>
            <person name="Proost S."/>
            <person name="Cook D.R."/>
            <person name="Meyers B.C."/>
            <person name="Spannagl M."/>
            <person name="Cheung F."/>
            <person name="De Mita S."/>
            <person name="Krishnakumar V."/>
            <person name="Gundlach H."/>
            <person name="Zhou S."/>
            <person name="Mudge J."/>
            <person name="Bharti A.K."/>
            <person name="Murray J.D."/>
            <person name="Naoumkina M.A."/>
            <person name="Rosen B."/>
            <person name="Silverstein K.A."/>
            <person name="Tang H."/>
            <person name="Rombauts S."/>
            <person name="Zhao P.X."/>
            <person name="Zhou P."/>
            <person name="Barbe V."/>
            <person name="Bardou P."/>
            <person name="Bechner M."/>
            <person name="Bellec A."/>
            <person name="Berger A."/>
            <person name="Berges H."/>
            <person name="Bidwell S."/>
            <person name="Bisseling T."/>
            <person name="Choisne N."/>
            <person name="Couloux A."/>
            <person name="Denny R."/>
            <person name="Deshpande S."/>
            <person name="Dai X."/>
            <person name="Doyle J.J."/>
            <person name="Dudez A.M."/>
            <person name="Farmer A.D."/>
            <person name="Fouteau S."/>
            <person name="Franken C."/>
            <person name="Gibelin C."/>
            <person name="Gish J."/>
            <person name="Goldstein S."/>
            <person name="Gonzalez A.J."/>
            <person name="Green P.J."/>
            <person name="Hallab A."/>
            <person name="Hartog M."/>
            <person name="Hua A."/>
            <person name="Humphray S.J."/>
            <person name="Jeong D.H."/>
            <person name="Jing Y."/>
            <person name="Jocker A."/>
            <person name="Kenton S.M."/>
            <person name="Kim D.J."/>
            <person name="Klee K."/>
            <person name="Lai H."/>
            <person name="Lang C."/>
            <person name="Lin S."/>
            <person name="Macmil S.L."/>
            <person name="Magdelenat G."/>
            <person name="Matthews L."/>
            <person name="McCorrison J."/>
            <person name="Monaghan E.L."/>
            <person name="Mun J.H."/>
            <person name="Najar F.Z."/>
            <person name="Nicholson C."/>
            <person name="Noirot C."/>
            <person name="O'Bleness M."/>
            <person name="Paule C.R."/>
            <person name="Poulain J."/>
            <person name="Prion F."/>
            <person name="Qin B."/>
            <person name="Qu C."/>
            <person name="Retzel E.F."/>
            <person name="Riddle C."/>
            <person name="Sallet E."/>
            <person name="Samain S."/>
            <person name="Samson N."/>
            <person name="Sanders I."/>
            <person name="Saurat O."/>
            <person name="Scarpelli C."/>
            <person name="Schiex T."/>
            <person name="Segurens B."/>
            <person name="Severin A.J."/>
            <person name="Sherrier D.J."/>
            <person name="Shi R."/>
            <person name="Sims S."/>
            <person name="Singer S.R."/>
            <person name="Sinharoy S."/>
            <person name="Sterck L."/>
            <person name="Viollet A."/>
            <person name="Wang B.B."/>
            <person name="Wang K."/>
            <person name="Wang M."/>
            <person name="Wang X."/>
            <person name="Warfsmann J."/>
            <person name="Weissenbach J."/>
            <person name="White D.D."/>
            <person name="White J.D."/>
            <person name="Wiley G.B."/>
            <person name="Wincker P."/>
            <person name="Xing Y."/>
            <person name="Yang L."/>
            <person name="Yao Z."/>
            <person name="Ying F."/>
            <person name="Zhai J."/>
            <person name="Zhou L."/>
            <person name="Zuber A."/>
            <person name="Denarie J."/>
            <person name="Dixon R.A."/>
            <person name="May G.D."/>
            <person name="Schwartz D.C."/>
            <person name="Rogers J."/>
            <person name="Quetier F."/>
            <person name="Town C.D."/>
            <person name="Roe B.A."/>
        </authorList>
    </citation>
    <scope>NUCLEOTIDE SEQUENCE [LARGE SCALE GENOMIC DNA]</scope>
    <source>
        <strain evidence="1">A17</strain>
        <strain evidence="2 3">cv. Jemalong A17</strain>
    </source>
</reference>
<dbReference type="EnsemblPlants" id="KEH29254">
    <property type="protein sequence ID" value="KEH29254"/>
    <property type="gene ID" value="MTR_4g031825"/>
</dbReference>
<organism evidence="1 3">
    <name type="scientific">Medicago truncatula</name>
    <name type="common">Barrel medic</name>
    <name type="synonym">Medicago tribuloides</name>
    <dbReference type="NCBI Taxonomy" id="3880"/>
    <lineage>
        <taxon>Eukaryota</taxon>
        <taxon>Viridiplantae</taxon>
        <taxon>Streptophyta</taxon>
        <taxon>Embryophyta</taxon>
        <taxon>Tracheophyta</taxon>
        <taxon>Spermatophyta</taxon>
        <taxon>Magnoliopsida</taxon>
        <taxon>eudicotyledons</taxon>
        <taxon>Gunneridae</taxon>
        <taxon>Pentapetalae</taxon>
        <taxon>rosids</taxon>
        <taxon>fabids</taxon>
        <taxon>Fabales</taxon>
        <taxon>Fabaceae</taxon>
        <taxon>Papilionoideae</taxon>
        <taxon>50 kb inversion clade</taxon>
        <taxon>NPAAA clade</taxon>
        <taxon>Hologalegina</taxon>
        <taxon>IRL clade</taxon>
        <taxon>Trifolieae</taxon>
        <taxon>Medicago</taxon>
    </lineage>
</organism>